<sequence length="150" mass="16418">MAGPEGPSRPQGGGETPITNHTKRQGHPTSGPASDQPDRSAPLRNRRHSRAPPPETPGNKNSQIPTLNLGSQAIPSSPEARNNMFSMLYALDSFFHHGLPPQHPTSLLVDGPSHTSRKARLEMLAVRPWNTNPPPINPPRFVMESGRWHL</sequence>
<dbReference type="EMBL" id="HBFX01047560">
    <property type="protein sequence ID" value="CAD8977588.1"/>
    <property type="molecule type" value="Transcribed_RNA"/>
</dbReference>
<organism evidence="2">
    <name type="scientific">Hemiselmis andersenii</name>
    <name type="common">Cryptophyte alga</name>
    <dbReference type="NCBI Taxonomy" id="464988"/>
    <lineage>
        <taxon>Eukaryota</taxon>
        <taxon>Cryptophyceae</taxon>
        <taxon>Cryptomonadales</taxon>
        <taxon>Hemiselmidaceae</taxon>
        <taxon>Hemiselmis</taxon>
    </lineage>
</organism>
<dbReference type="AlphaFoldDB" id="A0A7S1ELJ2"/>
<evidence type="ECO:0000256" key="1">
    <source>
        <dbReference type="SAM" id="MobiDB-lite"/>
    </source>
</evidence>
<evidence type="ECO:0000313" key="2">
    <source>
        <dbReference type="EMBL" id="CAD8977588.1"/>
    </source>
</evidence>
<feature type="compositionally biased region" description="Polar residues" evidence="1">
    <location>
        <begin position="58"/>
        <end position="79"/>
    </location>
</feature>
<proteinExistence type="predicted"/>
<accession>A0A7S1ELJ2</accession>
<gene>
    <name evidence="2" type="ORF">HAND00432_LOCUS28596</name>
</gene>
<reference evidence="2" key="1">
    <citation type="submission" date="2021-01" db="EMBL/GenBank/DDBJ databases">
        <authorList>
            <person name="Corre E."/>
            <person name="Pelletier E."/>
            <person name="Niang G."/>
            <person name="Scheremetjew M."/>
            <person name="Finn R."/>
            <person name="Kale V."/>
            <person name="Holt S."/>
            <person name="Cochrane G."/>
            <person name="Meng A."/>
            <person name="Brown T."/>
            <person name="Cohen L."/>
        </authorList>
    </citation>
    <scope>NUCLEOTIDE SEQUENCE</scope>
    <source>
        <strain evidence="2">CCMP644</strain>
    </source>
</reference>
<name>A0A7S1ELJ2_HEMAN</name>
<protein>
    <submittedName>
        <fullName evidence="2">Uncharacterized protein</fullName>
    </submittedName>
</protein>
<feature type="region of interest" description="Disordered" evidence="1">
    <location>
        <begin position="1"/>
        <end position="79"/>
    </location>
</feature>